<dbReference type="InterPro" id="IPR012349">
    <property type="entry name" value="Split_barrel_FMN-bd"/>
</dbReference>
<dbReference type="InterPro" id="IPR002563">
    <property type="entry name" value="Flavin_Rdtase-like_dom"/>
</dbReference>
<accession>M7SRT8</accession>
<reference evidence="4" key="1">
    <citation type="journal article" date="2013" name="Genome Announc.">
        <title>Draft genome sequence of the grapevine dieback fungus Eutypa lata UCR-EL1.</title>
        <authorList>
            <person name="Blanco-Ulate B."/>
            <person name="Rolshausen P.E."/>
            <person name="Cantu D."/>
        </authorList>
    </citation>
    <scope>NUCLEOTIDE SEQUENCE [LARGE SCALE GENOMIC DNA]</scope>
    <source>
        <strain evidence="4">UCR-EL1</strain>
    </source>
</reference>
<keyword evidence="4" id="KW-1185">Reference proteome</keyword>
<protein>
    <submittedName>
        <fullName evidence="3">Putative flavin reductase protein</fullName>
    </submittedName>
</protein>
<evidence type="ECO:0000259" key="2">
    <source>
        <dbReference type="SMART" id="SM00903"/>
    </source>
</evidence>
<dbReference type="eggNOG" id="ENOG502SPZ7">
    <property type="taxonomic scope" value="Eukaryota"/>
</dbReference>
<sequence length="363" mass="39941">MRSLLFGAVIIQHNDTLASAIDMETHAVATLLHDLGWERQLNSSIVTADRRFEVDGAIAARDFLHGHGDGQHWDDSRVQLVWDSIVLHTERSIAYYKELTVQVVSKGISMDFSGPAFGVTDEEYAAVLEQFPQDDLVEVPQVMARKRKVQNEEEPATASSSKHTKADDKDEPQSQLELQKQSLHHGIFEPYPPAKVYRLLEPGPVVLVTTGSLADSTHNVMTIGFHMVIQHESPPLLGISLGPWDASFATLKKQRECVIAVPSVEMAGVVVDVGNCSAADEDNEDESEGETTSSKWQRFGLEALPAAKVKAPLVGGPNVIANIECVVEDTKMVSKYSMWVLKPVKAWLNPRKKPGEGGKMIGW</sequence>
<feature type="domain" description="Flavin reductase like" evidence="2">
    <location>
        <begin position="198"/>
        <end position="362"/>
    </location>
</feature>
<gene>
    <name evidence="3" type="ORF">UCREL1_5803</name>
</gene>
<dbReference type="HOGENOM" id="CLU_762976_0_0_1"/>
<organism evidence="3 4">
    <name type="scientific">Eutypa lata (strain UCR-EL1)</name>
    <name type="common">Grapevine dieback disease fungus</name>
    <name type="synonym">Eutypa armeniacae</name>
    <dbReference type="NCBI Taxonomy" id="1287681"/>
    <lineage>
        <taxon>Eukaryota</taxon>
        <taxon>Fungi</taxon>
        <taxon>Dikarya</taxon>
        <taxon>Ascomycota</taxon>
        <taxon>Pezizomycotina</taxon>
        <taxon>Sordariomycetes</taxon>
        <taxon>Xylariomycetidae</taxon>
        <taxon>Xylariales</taxon>
        <taxon>Diatrypaceae</taxon>
        <taxon>Eutypa</taxon>
    </lineage>
</organism>
<dbReference type="SUPFAM" id="SSF109604">
    <property type="entry name" value="HD-domain/PDEase-like"/>
    <property type="match status" value="1"/>
</dbReference>
<dbReference type="AlphaFoldDB" id="M7SRT8"/>
<dbReference type="PANTHER" id="PTHR35569">
    <property type="entry name" value="CYANAMIDE HYDRATASE DDI2-RELATED"/>
    <property type="match status" value="1"/>
</dbReference>
<feature type="region of interest" description="Disordered" evidence="1">
    <location>
        <begin position="146"/>
        <end position="176"/>
    </location>
</feature>
<evidence type="ECO:0000313" key="3">
    <source>
        <dbReference type="EMBL" id="EMR67198.1"/>
    </source>
</evidence>
<dbReference type="Gene3D" id="2.30.110.10">
    <property type="entry name" value="Electron Transport, Fmn-binding Protein, Chain A"/>
    <property type="match status" value="1"/>
</dbReference>
<dbReference type="EMBL" id="KB706487">
    <property type="protein sequence ID" value="EMR67198.1"/>
    <property type="molecule type" value="Genomic_DNA"/>
</dbReference>
<dbReference type="GO" id="GO:0010181">
    <property type="term" value="F:FMN binding"/>
    <property type="evidence" value="ECO:0007669"/>
    <property type="project" value="InterPro"/>
</dbReference>
<evidence type="ECO:0000313" key="4">
    <source>
        <dbReference type="Proteomes" id="UP000012174"/>
    </source>
</evidence>
<dbReference type="Pfam" id="PF01613">
    <property type="entry name" value="Flavin_Reduct"/>
    <property type="match status" value="1"/>
</dbReference>
<dbReference type="Proteomes" id="UP000012174">
    <property type="component" value="Unassembled WGS sequence"/>
</dbReference>
<dbReference type="KEGG" id="ela:UCREL1_5803"/>
<dbReference type="OrthoDB" id="2145000at2759"/>
<name>M7SRT8_EUTLA</name>
<proteinExistence type="predicted"/>
<dbReference type="SMART" id="SM00903">
    <property type="entry name" value="Flavin_Reduct"/>
    <property type="match status" value="1"/>
</dbReference>
<dbReference type="PANTHER" id="PTHR35569:SF1">
    <property type="entry name" value="CYANAMIDE HYDRATASE DDI2-RELATED"/>
    <property type="match status" value="1"/>
</dbReference>
<evidence type="ECO:0000256" key="1">
    <source>
        <dbReference type="SAM" id="MobiDB-lite"/>
    </source>
</evidence>
<dbReference type="SUPFAM" id="SSF50475">
    <property type="entry name" value="FMN-binding split barrel"/>
    <property type="match status" value="1"/>
</dbReference>